<proteinExistence type="predicted"/>
<accession>A0A6A5WBN0</accession>
<dbReference type="InterPro" id="IPR013169">
    <property type="entry name" value="mRNA_splic_Cwf18-like"/>
</dbReference>
<organism evidence="2 3">
    <name type="scientific">Amniculicola lignicola CBS 123094</name>
    <dbReference type="NCBI Taxonomy" id="1392246"/>
    <lineage>
        <taxon>Eukaryota</taxon>
        <taxon>Fungi</taxon>
        <taxon>Dikarya</taxon>
        <taxon>Ascomycota</taxon>
        <taxon>Pezizomycotina</taxon>
        <taxon>Dothideomycetes</taxon>
        <taxon>Pleosporomycetidae</taxon>
        <taxon>Pleosporales</taxon>
        <taxon>Amniculicolaceae</taxon>
        <taxon>Amniculicola</taxon>
    </lineage>
</organism>
<evidence type="ECO:0008006" key="4">
    <source>
        <dbReference type="Google" id="ProtNLM"/>
    </source>
</evidence>
<dbReference type="OrthoDB" id="10261348at2759"/>
<evidence type="ECO:0000313" key="2">
    <source>
        <dbReference type="EMBL" id="KAF1997551.1"/>
    </source>
</evidence>
<feature type="compositionally biased region" description="Low complexity" evidence="1">
    <location>
        <begin position="35"/>
        <end position="56"/>
    </location>
</feature>
<dbReference type="GO" id="GO:0005684">
    <property type="term" value="C:U2-type spliceosomal complex"/>
    <property type="evidence" value="ECO:0007669"/>
    <property type="project" value="TreeGrafter"/>
</dbReference>
<dbReference type="GO" id="GO:0071014">
    <property type="term" value="C:post-mRNA release spliceosomal complex"/>
    <property type="evidence" value="ECO:0007669"/>
    <property type="project" value="TreeGrafter"/>
</dbReference>
<feature type="region of interest" description="Disordered" evidence="1">
    <location>
        <begin position="1"/>
        <end position="68"/>
    </location>
</feature>
<protein>
    <recommendedName>
        <fullName evidence="4">Cwf18 pre-mRNA splicing factor</fullName>
    </recommendedName>
</protein>
<dbReference type="PANTHER" id="PTHR31551:SF1">
    <property type="entry name" value="COILED-COIL DOMAIN-CONTAINING PROTEIN 12"/>
    <property type="match status" value="1"/>
</dbReference>
<dbReference type="Pfam" id="PF08315">
    <property type="entry name" value="cwf18"/>
    <property type="match status" value="1"/>
</dbReference>
<evidence type="ECO:0000313" key="3">
    <source>
        <dbReference type="Proteomes" id="UP000799779"/>
    </source>
</evidence>
<name>A0A6A5WBN0_9PLEO</name>
<keyword evidence="3" id="KW-1185">Reference proteome</keyword>
<dbReference type="PANTHER" id="PTHR31551">
    <property type="entry name" value="PRE-MRNA-SPLICING FACTOR CWF18"/>
    <property type="match status" value="1"/>
</dbReference>
<sequence length="221" mass="24352">MSSHEALTAAAEDRKSRLAQLKSLKRKAPPSDAEPSTSLTTSATAATTASDPDPATKYLSGRNYDPASRQAKLGYTAAEQLDKTTTLEYQAQQLAIASRADQEAEKAEESTGIDVWKLQPKKPNWDLKRDLEEKMRVVDVWSENAVARLVREKVEEKGRSLEEGKKDKDMRNESNGTGNGDEAEKETGVVGADIVGAMHMLEKEEEDERRREEVDGEADAS</sequence>
<dbReference type="AlphaFoldDB" id="A0A6A5WBN0"/>
<dbReference type="Proteomes" id="UP000799779">
    <property type="component" value="Unassembled WGS sequence"/>
</dbReference>
<evidence type="ECO:0000256" key="1">
    <source>
        <dbReference type="SAM" id="MobiDB-lite"/>
    </source>
</evidence>
<dbReference type="EMBL" id="ML977612">
    <property type="protein sequence ID" value="KAF1997551.1"/>
    <property type="molecule type" value="Genomic_DNA"/>
</dbReference>
<feature type="compositionally biased region" description="Basic and acidic residues" evidence="1">
    <location>
        <begin position="152"/>
        <end position="172"/>
    </location>
</feature>
<gene>
    <name evidence="2" type="ORF">P154DRAFT_279909</name>
</gene>
<feature type="region of interest" description="Disordered" evidence="1">
    <location>
        <begin position="152"/>
        <end position="221"/>
    </location>
</feature>
<reference evidence="2" key="1">
    <citation type="journal article" date="2020" name="Stud. Mycol.">
        <title>101 Dothideomycetes genomes: a test case for predicting lifestyles and emergence of pathogens.</title>
        <authorList>
            <person name="Haridas S."/>
            <person name="Albert R."/>
            <person name="Binder M."/>
            <person name="Bloem J."/>
            <person name="Labutti K."/>
            <person name="Salamov A."/>
            <person name="Andreopoulos B."/>
            <person name="Baker S."/>
            <person name="Barry K."/>
            <person name="Bills G."/>
            <person name="Bluhm B."/>
            <person name="Cannon C."/>
            <person name="Castanera R."/>
            <person name="Culley D."/>
            <person name="Daum C."/>
            <person name="Ezra D."/>
            <person name="Gonzalez J."/>
            <person name="Henrissat B."/>
            <person name="Kuo A."/>
            <person name="Liang C."/>
            <person name="Lipzen A."/>
            <person name="Lutzoni F."/>
            <person name="Magnuson J."/>
            <person name="Mondo S."/>
            <person name="Nolan M."/>
            <person name="Ohm R."/>
            <person name="Pangilinan J."/>
            <person name="Park H.-J."/>
            <person name="Ramirez L."/>
            <person name="Alfaro M."/>
            <person name="Sun H."/>
            <person name="Tritt A."/>
            <person name="Yoshinaga Y."/>
            <person name="Zwiers L.-H."/>
            <person name="Turgeon B."/>
            <person name="Goodwin S."/>
            <person name="Spatafora J."/>
            <person name="Crous P."/>
            <person name="Grigoriev I."/>
        </authorList>
    </citation>
    <scope>NUCLEOTIDE SEQUENCE</scope>
    <source>
        <strain evidence="2">CBS 123094</strain>
    </source>
</reference>